<evidence type="ECO:0000259" key="4">
    <source>
        <dbReference type="Pfam" id="PF16457"/>
    </source>
</evidence>
<feature type="domain" description="ELMO armadillo-like helical" evidence="3">
    <location>
        <begin position="162"/>
        <end position="313"/>
    </location>
</feature>
<comment type="function">
    <text evidence="1">Involved in cytoskeletal rearrangements required for phagocytosis of apoptotic cells and cell motility. Acts in association with DOCK1 and CRK. Was initially proposed to be required in complex with DOCK1 to activate Rac Rho small GTPases. May enhance the guanine nucleotide exchange factor (GEF) activity of DOCK1.</text>
</comment>
<accession>A0A6V7XPC7</accession>
<dbReference type="Pfam" id="PF16457">
    <property type="entry name" value="PH_12"/>
    <property type="match status" value="1"/>
</dbReference>
<feature type="domain" description="ELMO" evidence="2">
    <location>
        <begin position="483"/>
        <end position="554"/>
    </location>
</feature>
<sequence length="842" mass="97760">MSSFHFSSKVLNLVDTRPKADELKGAVKLDPNLKEYLQFGDEAIKESMSIHQFNCLNSTTFATFNRQDQSLSDFISQLCKQFGIEPGSFNYGDKEHFGLMFDDKINFVTEQNKNLINQGFILKLTASPINYAKYFFKNLSSKNLLSAENLSLFSSLCQDFVFIEAFTCLQGIQRLTKIIEETENFFSAHLGLLTILLQLMQQFPQIFPWLELSTQFVRKITFFVNGQSKLEQNGTRALALEMLLAISEHCEHLTECLKSEMPVNLLIRHLDNTNERVMISSISLINSIYGLADREERINIVKLLHEKPFISAIGRILDREENLINEQQLNKKILSQPIPSQISPEKSKLYEQIGRFQQIRFDEVCALALRTPTDKEIDFLKALGNEFGSFESSNSPELPSNEFCDQQTVQQKEDWLIFRKMVQKTPPGLLAICTIIDLTQTKASSSKENQLEEELISSNLAWNKLKELNTHFIMRPTVLPQILVHLTEMLVGILGICSDSSSVARRFGLSKVPRFFRLVLQLERPFYDLFRILVELFCRTWKDMNAKFDEINKVYNVVQDQFERSLFENPNSLEQLEIEMLRKRFSYFNMQKIWKCEQREQEELELNSEDIQPLRDHLRPEIENLAVHRRIALLKKGMNFQRVLPLKTIKENQTILSLPSSVSVHSSPVHSSGLLNSPQQQQQYWFWCLDEKEKFFNVCDCHLNNAKHFEIISETNKKLFVSEIKNILNGQQLISHLNQQQHGVGKLYKKSQNILRCGIFIEFNNSSEFLLCAQNEQDSANWFEALNCLCWPQKSLKNNINIKKEVDQLLNLQINIRLMDVPKLEEKLKIPELPTDFDWIST</sequence>
<organism evidence="5 6">
    <name type="scientific">Meloidogyne enterolobii</name>
    <name type="common">Root-knot nematode worm</name>
    <name type="synonym">Meloidogyne mayaguensis</name>
    <dbReference type="NCBI Taxonomy" id="390850"/>
    <lineage>
        <taxon>Eukaryota</taxon>
        <taxon>Metazoa</taxon>
        <taxon>Ecdysozoa</taxon>
        <taxon>Nematoda</taxon>
        <taxon>Chromadorea</taxon>
        <taxon>Rhabditida</taxon>
        <taxon>Tylenchina</taxon>
        <taxon>Tylenchomorpha</taxon>
        <taxon>Tylenchoidea</taxon>
        <taxon>Meloidogynidae</taxon>
        <taxon>Meloidogyninae</taxon>
        <taxon>Meloidogyne</taxon>
    </lineage>
</organism>
<dbReference type="InterPro" id="IPR011993">
    <property type="entry name" value="PH-like_dom_sf"/>
</dbReference>
<dbReference type="InterPro" id="IPR006816">
    <property type="entry name" value="ELMO_dom"/>
</dbReference>
<evidence type="ECO:0000259" key="2">
    <source>
        <dbReference type="Pfam" id="PF04727"/>
    </source>
</evidence>
<dbReference type="EMBL" id="CAJEWN010001967">
    <property type="protein sequence ID" value="CAD2201179.1"/>
    <property type="molecule type" value="Genomic_DNA"/>
</dbReference>
<dbReference type="InterPro" id="IPR001849">
    <property type="entry name" value="PH_domain"/>
</dbReference>
<comment type="caution">
    <text evidence="5">The sequence shown here is derived from an EMBL/GenBank/DDBJ whole genome shotgun (WGS) entry which is preliminary data.</text>
</comment>
<protein>
    <submittedName>
        <fullName evidence="5">Uncharacterized protein</fullName>
    </submittedName>
</protein>
<dbReference type="AlphaFoldDB" id="A0A6V7XPC7"/>
<evidence type="ECO:0000259" key="3">
    <source>
        <dbReference type="Pfam" id="PF11841"/>
    </source>
</evidence>
<dbReference type="OrthoDB" id="28413at2759"/>
<evidence type="ECO:0000256" key="1">
    <source>
        <dbReference type="ARBA" id="ARBA00024863"/>
    </source>
</evidence>
<proteinExistence type="predicted"/>
<dbReference type="InterPro" id="IPR024574">
    <property type="entry name" value="ELMO_ARM"/>
</dbReference>
<dbReference type="Pfam" id="PF11841">
    <property type="entry name" value="ELMO_ARM"/>
    <property type="match status" value="1"/>
</dbReference>
<gene>
    <name evidence="5" type="ORF">MENT_LOCUS54708</name>
</gene>
<evidence type="ECO:0000313" key="6">
    <source>
        <dbReference type="Proteomes" id="UP000580250"/>
    </source>
</evidence>
<dbReference type="Proteomes" id="UP000580250">
    <property type="component" value="Unassembled WGS sequence"/>
</dbReference>
<dbReference type="Gene3D" id="2.30.29.30">
    <property type="entry name" value="Pleckstrin-homology domain (PH domain)/Phosphotyrosine-binding domain (PTB)"/>
    <property type="match status" value="1"/>
</dbReference>
<evidence type="ECO:0000313" key="5">
    <source>
        <dbReference type="EMBL" id="CAD2201179.1"/>
    </source>
</evidence>
<name>A0A6V7XPC7_MELEN</name>
<reference evidence="5 6" key="1">
    <citation type="submission" date="2020-08" db="EMBL/GenBank/DDBJ databases">
        <authorList>
            <person name="Koutsovoulos G."/>
            <person name="Danchin GJ E."/>
        </authorList>
    </citation>
    <scope>NUCLEOTIDE SEQUENCE [LARGE SCALE GENOMIC DNA]</scope>
</reference>
<feature type="domain" description="PH" evidence="4">
    <location>
        <begin position="630"/>
        <end position="789"/>
    </location>
</feature>
<dbReference type="Pfam" id="PF04727">
    <property type="entry name" value="ELMO_CED12"/>
    <property type="match status" value="1"/>
</dbReference>